<accession>A0AAD5R0H7</accession>
<dbReference type="Proteomes" id="UP001196413">
    <property type="component" value="Unassembled WGS sequence"/>
</dbReference>
<evidence type="ECO:0000313" key="2">
    <source>
        <dbReference type="EMBL" id="KAJ1367322.1"/>
    </source>
</evidence>
<name>A0AAD5R0H7_PARTN</name>
<evidence type="ECO:0000313" key="3">
    <source>
        <dbReference type="Proteomes" id="UP001196413"/>
    </source>
</evidence>
<evidence type="ECO:0000256" key="1">
    <source>
        <dbReference type="SAM" id="MobiDB-lite"/>
    </source>
</evidence>
<sequence>MVYSTSPDVSARVPGISNSQGSASSLVSRLIMQSINDVLEEQARRAGLPDAISSMILNQLTVRINYNPLECKSAVVDQSATMAFMGVMMDKQPHCIIVGSTVTALCTALDQGPQNMCMISTSMNIQAISTNQMTILGTLTTTNTIMANWSRMMWQSVVSRAVRMLAIGPYGSHFFSAVATVTKDGISL</sequence>
<keyword evidence="3" id="KW-1185">Reference proteome</keyword>
<organism evidence="2 3">
    <name type="scientific">Parelaphostrongylus tenuis</name>
    <name type="common">Meningeal worm</name>
    <dbReference type="NCBI Taxonomy" id="148309"/>
    <lineage>
        <taxon>Eukaryota</taxon>
        <taxon>Metazoa</taxon>
        <taxon>Ecdysozoa</taxon>
        <taxon>Nematoda</taxon>
        <taxon>Chromadorea</taxon>
        <taxon>Rhabditida</taxon>
        <taxon>Rhabditina</taxon>
        <taxon>Rhabditomorpha</taxon>
        <taxon>Strongyloidea</taxon>
        <taxon>Metastrongylidae</taxon>
        <taxon>Parelaphostrongylus</taxon>
    </lineage>
</organism>
<reference evidence="2" key="1">
    <citation type="submission" date="2021-06" db="EMBL/GenBank/DDBJ databases">
        <title>Parelaphostrongylus tenuis whole genome reference sequence.</title>
        <authorList>
            <person name="Garwood T.J."/>
            <person name="Larsen P.A."/>
            <person name="Fountain-Jones N.M."/>
            <person name="Garbe J.R."/>
            <person name="Macchietto M.G."/>
            <person name="Kania S.A."/>
            <person name="Gerhold R.W."/>
            <person name="Richards J.E."/>
            <person name="Wolf T.M."/>
        </authorList>
    </citation>
    <scope>NUCLEOTIDE SEQUENCE</scope>
    <source>
        <strain evidence="2">MNPRO001-30</strain>
        <tissue evidence="2">Meninges</tissue>
    </source>
</reference>
<feature type="region of interest" description="Disordered" evidence="1">
    <location>
        <begin position="1"/>
        <end position="21"/>
    </location>
</feature>
<proteinExistence type="predicted"/>
<dbReference type="EMBL" id="JAHQIW010005848">
    <property type="protein sequence ID" value="KAJ1367322.1"/>
    <property type="molecule type" value="Genomic_DNA"/>
</dbReference>
<protein>
    <submittedName>
        <fullName evidence="2">Uncharacterized protein</fullName>
    </submittedName>
</protein>
<gene>
    <name evidence="2" type="ORF">KIN20_028216</name>
</gene>
<dbReference type="AlphaFoldDB" id="A0AAD5R0H7"/>
<comment type="caution">
    <text evidence="2">The sequence shown here is derived from an EMBL/GenBank/DDBJ whole genome shotgun (WGS) entry which is preliminary data.</text>
</comment>